<dbReference type="PROSITE" id="PS50013">
    <property type="entry name" value="CHROMO_2"/>
    <property type="match status" value="1"/>
</dbReference>
<accession>A0A6A6K8T7</accession>
<evidence type="ECO:0000313" key="2">
    <source>
        <dbReference type="EMBL" id="KAF2285212.1"/>
    </source>
</evidence>
<dbReference type="EMBL" id="JAAGAX010000018">
    <property type="protein sequence ID" value="KAF2285212.1"/>
    <property type="molecule type" value="Genomic_DNA"/>
</dbReference>
<dbReference type="Gene3D" id="2.40.50.40">
    <property type="match status" value="1"/>
</dbReference>
<dbReference type="InterPro" id="IPR000953">
    <property type="entry name" value="Chromo/chromo_shadow_dom"/>
</dbReference>
<dbReference type="AlphaFoldDB" id="A0A6A6K8T7"/>
<reference evidence="2 3" key="1">
    <citation type="journal article" date="2020" name="Mol. Plant">
        <title>The Chromosome-Based Rubber Tree Genome Provides New Insights into Spurge Genome Evolution and Rubber Biosynthesis.</title>
        <authorList>
            <person name="Liu J."/>
            <person name="Shi C."/>
            <person name="Shi C.C."/>
            <person name="Li W."/>
            <person name="Zhang Q.J."/>
            <person name="Zhang Y."/>
            <person name="Li K."/>
            <person name="Lu H.F."/>
            <person name="Shi C."/>
            <person name="Zhu S.T."/>
            <person name="Xiao Z.Y."/>
            <person name="Nan H."/>
            <person name="Yue Y."/>
            <person name="Zhu X.G."/>
            <person name="Wu Y."/>
            <person name="Hong X.N."/>
            <person name="Fan G.Y."/>
            <person name="Tong Y."/>
            <person name="Zhang D."/>
            <person name="Mao C.L."/>
            <person name="Liu Y.L."/>
            <person name="Hao S.J."/>
            <person name="Liu W.Q."/>
            <person name="Lv M.Q."/>
            <person name="Zhang H.B."/>
            <person name="Liu Y."/>
            <person name="Hu-Tang G.R."/>
            <person name="Wang J.P."/>
            <person name="Wang J.H."/>
            <person name="Sun Y.H."/>
            <person name="Ni S.B."/>
            <person name="Chen W.B."/>
            <person name="Zhang X.C."/>
            <person name="Jiao Y.N."/>
            <person name="Eichler E.E."/>
            <person name="Li G.H."/>
            <person name="Liu X."/>
            <person name="Gao L.Z."/>
        </authorList>
    </citation>
    <scope>NUCLEOTIDE SEQUENCE [LARGE SCALE GENOMIC DNA]</scope>
    <source>
        <strain evidence="3">cv. GT1</strain>
        <tissue evidence="2">Leaf</tissue>
    </source>
</reference>
<dbReference type="InterPro" id="IPR056924">
    <property type="entry name" value="SH3_Tf2-1"/>
</dbReference>
<sequence>MTPFQAVYGREPPTLHQFLPGETKAEAVAQELATRDELLRQLAYNLSRAQQRMVKAANKHRREVHFNVGDSVFLKLRPHRQSTLKQAVHSKLAARCFGPFTISKKVGSVAYKLQLPKHVRIHPVFHVSQLKRVIGQHQVAPALPKELEVDEELIEPEDVLQHRISTINGNSISQLLIKWKGKPIEEATWMAYFEVVNQFPSFSLASRRFFKGHLYGQKNAWNGLRMLYS</sequence>
<proteinExistence type="predicted"/>
<dbReference type="Proteomes" id="UP000467840">
    <property type="component" value="Chromosome 12"/>
</dbReference>
<dbReference type="PANTHER" id="PTHR46148">
    <property type="entry name" value="CHROMO DOMAIN-CONTAINING PROTEIN"/>
    <property type="match status" value="1"/>
</dbReference>
<keyword evidence="3" id="KW-1185">Reference proteome</keyword>
<dbReference type="Pfam" id="PF24626">
    <property type="entry name" value="SH3_Tf2-1"/>
    <property type="match status" value="1"/>
</dbReference>
<evidence type="ECO:0000259" key="1">
    <source>
        <dbReference type="PROSITE" id="PS50013"/>
    </source>
</evidence>
<gene>
    <name evidence="2" type="ORF">GH714_039025</name>
</gene>
<dbReference type="SUPFAM" id="SSF54160">
    <property type="entry name" value="Chromo domain-like"/>
    <property type="match status" value="1"/>
</dbReference>
<name>A0A6A6K8T7_HEVBR</name>
<evidence type="ECO:0000313" key="3">
    <source>
        <dbReference type="Proteomes" id="UP000467840"/>
    </source>
</evidence>
<protein>
    <recommendedName>
        <fullName evidence="1">Chromo domain-containing protein</fullName>
    </recommendedName>
</protein>
<feature type="domain" description="Chromo" evidence="1">
    <location>
        <begin position="154"/>
        <end position="189"/>
    </location>
</feature>
<dbReference type="InterPro" id="IPR016197">
    <property type="entry name" value="Chromo-like_dom_sf"/>
</dbReference>
<organism evidence="2 3">
    <name type="scientific">Hevea brasiliensis</name>
    <name type="common">Para rubber tree</name>
    <name type="synonym">Siphonia brasiliensis</name>
    <dbReference type="NCBI Taxonomy" id="3981"/>
    <lineage>
        <taxon>Eukaryota</taxon>
        <taxon>Viridiplantae</taxon>
        <taxon>Streptophyta</taxon>
        <taxon>Embryophyta</taxon>
        <taxon>Tracheophyta</taxon>
        <taxon>Spermatophyta</taxon>
        <taxon>Magnoliopsida</taxon>
        <taxon>eudicotyledons</taxon>
        <taxon>Gunneridae</taxon>
        <taxon>Pentapetalae</taxon>
        <taxon>rosids</taxon>
        <taxon>fabids</taxon>
        <taxon>Malpighiales</taxon>
        <taxon>Euphorbiaceae</taxon>
        <taxon>Crotonoideae</taxon>
        <taxon>Micrandreae</taxon>
        <taxon>Hevea</taxon>
    </lineage>
</organism>
<dbReference type="PANTHER" id="PTHR46148:SF52">
    <property type="entry name" value="OS04G0603800 PROTEIN"/>
    <property type="match status" value="1"/>
</dbReference>
<comment type="caution">
    <text evidence="2">The sequence shown here is derived from an EMBL/GenBank/DDBJ whole genome shotgun (WGS) entry which is preliminary data.</text>
</comment>